<dbReference type="SUPFAM" id="SSF49764">
    <property type="entry name" value="HSP20-like chaperones"/>
    <property type="match status" value="1"/>
</dbReference>
<keyword evidence="5" id="KW-1185">Reference proteome</keyword>
<evidence type="ECO:0000256" key="2">
    <source>
        <dbReference type="RuleBase" id="RU003616"/>
    </source>
</evidence>
<dbReference type="AlphaFoldDB" id="A0A9W2Y718"/>
<dbReference type="PANTHER" id="PTHR46907">
    <property type="entry name" value="HEAT SHOCK PROTEIN BETA-7-RELATED"/>
    <property type="match status" value="1"/>
</dbReference>
<evidence type="ECO:0000256" key="1">
    <source>
        <dbReference type="PROSITE-ProRule" id="PRU00285"/>
    </source>
</evidence>
<reference evidence="6" key="1">
    <citation type="submission" date="2025-08" db="UniProtKB">
        <authorList>
            <consortium name="RefSeq"/>
        </authorList>
    </citation>
    <scope>IDENTIFICATION</scope>
</reference>
<dbReference type="PROSITE" id="PS01031">
    <property type="entry name" value="SHSP"/>
    <property type="match status" value="1"/>
</dbReference>
<dbReference type="InterPro" id="IPR002068">
    <property type="entry name" value="A-crystallin/Hsp20_dom"/>
</dbReference>
<dbReference type="Gene3D" id="2.60.40.790">
    <property type="match status" value="1"/>
</dbReference>
<dbReference type="RefSeq" id="XP_055369761.1">
    <property type="nucleotide sequence ID" value="XM_055513786.1"/>
</dbReference>
<evidence type="ECO:0000259" key="4">
    <source>
        <dbReference type="PROSITE" id="PS01031"/>
    </source>
</evidence>
<protein>
    <submittedName>
        <fullName evidence="6">Heat shock protein beta-7-like</fullName>
    </submittedName>
</protein>
<dbReference type="GeneID" id="114868576"/>
<feature type="compositionally biased region" description="Low complexity" evidence="3">
    <location>
        <begin position="1"/>
        <end position="28"/>
    </location>
</feature>
<evidence type="ECO:0000313" key="5">
    <source>
        <dbReference type="Proteomes" id="UP000515150"/>
    </source>
</evidence>
<dbReference type="OrthoDB" id="1431247at2759"/>
<accession>A0A9W2Y718</accession>
<name>A0A9W2Y718_BETSP</name>
<gene>
    <name evidence="6" type="primary">LOC114868576</name>
</gene>
<dbReference type="Pfam" id="PF00011">
    <property type="entry name" value="HSP20"/>
    <property type="match status" value="1"/>
</dbReference>
<feature type="region of interest" description="Disordered" evidence="3">
    <location>
        <begin position="1"/>
        <end position="43"/>
    </location>
</feature>
<dbReference type="KEGG" id="bspl:114868576"/>
<evidence type="ECO:0000313" key="6">
    <source>
        <dbReference type="RefSeq" id="XP_055369761.1"/>
    </source>
</evidence>
<proteinExistence type="inferred from homology"/>
<dbReference type="InterPro" id="IPR008978">
    <property type="entry name" value="HSP20-like_chaperone"/>
</dbReference>
<dbReference type="Proteomes" id="UP000515150">
    <property type="component" value="Chromosome 13"/>
</dbReference>
<sequence length="196" mass="20476">MASVTSSSRRSSSSWSSSRYSTSSSYRSEGSLGGPSDPLDPLFEPFLDSADHSGLFGDGGPGAPGCLAPFRRPSYGQSGAVPGWQSSVEGGVRLVGDCYVTSADVSRFEPHDVAVAAYKRHVVIHAQKVLDDGSVSDTFTHRSLFPEDMDPLSVSGTLGSDGTLVVSVRRVTAVGGEDALLVPTFHSEAHLSPQAS</sequence>
<dbReference type="PANTHER" id="PTHR46907:SF1">
    <property type="entry name" value="HEAT SHOCK PROTEIN FAMILY B (SMALL) MEMBER 7"/>
    <property type="match status" value="1"/>
</dbReference>
<feature type="domain" description="SHSP" evidence="4">
    <location>
        <begin position="79"/>
        <end position="185"/>
    </location>
</feature>
<comment type="similarity">
    <text evidence="1 2">Belongs to the small heat shock protein (HSP20) family.</text>
</comment>
<organism evidence="5 6">
    <name type="scientific">Betta splendens</name>
    <name type="common">Siamese fighting fish</name>
    <dbReference type="NCBI Taxonomy" id="158456"/>
    <lineage>
        <taxon>Eukaryota</taxon>
        <taxon>Metazoa</taxon>
        <taxon>Chordata</taxon>
        <taxon>Craniata</taxon>
        <taxon>Vertebrata</taxon>
        <taxon>Euteleostomi</taxon>
        <taxon>Actinopterygii</taxon>
        <taxon>Neopterygii</taxon>
        <taxon>Teleostei</taxon>
        <taxon>Neoteleostei</taxon>
        <taxon>Acanthomorphata</taxon>
        <taxon>Anabantaria</taxon>
        <taxon>Anabantiformes</taxon>
        <taxon>Anabantoidei</taxon>
        <taxon>Osphronemidae</taxon>
        <taxon>Betta</taxon>
    </lineage>
</organism>
<evidence type="ECO:0000256" key="3">
    <source>
        <dbReference type="SAM" id="MobiDB-lite"/>
    </source>
</evidence>